<sequence length="192" mass="19957">MVRSLSTVLLALLGAGLLAQSKPAGHGKPAVATAPKPCLRSVPRPVFGDKQPGVTARTFAKPAKVLPGAREAVETAALATGDMVTVSHWGCRFFILTFDVASKARLSVGSSPAAGYLEAAKVIRQLDALQVKTGFNLEKAAKALEGAAKNPKVAYVTPVALGAKESVAVKTAGPTEDKTRGHVQFEFMRGPL</sequence>
<accession>A0A9D7SD94</accession>
<organism evidence="2 3">
    <name type="scientific">Candidatus Geothrix skivensis</name>
    <dbReference type="NCBI Taxonomy" id="2954439"/>
    <lineage>
        <taxon>Bacteria</taxon>
        <taxon>Pseudomonadati</taxon>
        <taxon>Acidobacteriota</taxon>
        <taxon>Holophagae</taxon>
        <taxon>Holophagales</taxon>
        <taxon>Holophagaceae</taxon>
        <taxon>Geothrix</taxon>
    </lineage>
</organism>
<dbReference type="Proteomes" id="UP000886657">
    <property type="component" value="Unassembled WGS sequence"/>
</dbReference>
<evidence type="ECO:0000313" key="2">
    <source>
        <dbReference type="EMBL" id="MBK9795457.1"/>
    </source>
</evidence>
<feature type="chain" id="PRO_5038432728" evidence="1">
    <location>
        <begin position="20"/>
        <end position="192"/>
    </location>
</feature>
<reference evidence="2" key="1">
    <citation type="submission" date="2020-10" db="EMBL/GenBank/DDBJ databases">
        <title>Connecting structure to function with the recovery of over 1000 high-quality activated sludge metagenome-assembled genomes encoding full-length rRNA genes using long-read sequencing.</title>
        <authorList>
            <person name="Singleton C.M."/>
            <person name="Petriglieri F."/>
            <person name="Kristensen J.M."/>
            <person name="Kirkegaard R.H."/>
            <person name="Michaelsen T.Y."/>
            <person name="Andersen M.H."/>
            <person name="Karst S.M."/>
            <person name="Dueholm M.S."/>
            <person name="Nielsen P.H."/>
            <person name="Albertsen M."/>
        </authorList>
    </citation>
    <scope>NUCLEOTIDE SEQUENCE</scope>
    <source>
        <strain evidence="2">Skiv_18-Q3-R9-52_MAXAC.067</strain>
    </source>
</reference>
<feature type="signal peptide" evidence="1">
    <location>
        <begin position="1"/>
        <end position="19"/>
    </location>
</feature>
<dbReference type="EMBL" id="JADKIO010000005">
    <property type="protein sequence ID" value="MBK9795457.1"/>
    <property type="molecule type" value="Genomic_DNA"/>
</dbReference>
<proteinExistence type="predicted"/>
<dbReference type="AlphaFoldDB" id="A0A9D7SD94"/>
<comment type="caution">
    <text evidence="2">The sequence shown here is derived from an EMBL/GenBank/DDBJ whole genome shotgun (WGS) entry which is preliminary data.</text>
</comment>
<evidence type="ECO:0000256" key="1">
    <source>
        <dbReference type="SAM" id="SignalP"/>
    </source>
</evidence>
<gene>
    <name evidence="2" type="ORF">IPP58_02980</name>
</gene>
<evidence type="ECO:0000313" key="3">
    <source>
        <dbReference type="Proteomes" id="UP000886657"/>
    </source>
</evidence>
<protein>
    <submittedName>
        <fullName evidence="2">Uncharacterized protein</fullName>
    </submittedName>
</protein>
<keyword evidence="1" id="KW-0732">Signal</keyword>
<name>A0A9D7SD94_9BACT</name>